<dbReference type="Gene3D" id="3.40.50.150">
    <property type="entry name" value="Vaccinia Virus protein VP39"/>
    <property type="match status" value="1"/>
</dbReference>
<dbReference type="InterPro" id="IPR029063">
    <property type="entry name" value="SAM-dependent_MTases_sf"/>
</dbReference>
<comment type="caution">
    <text evidence="9">The sequence shown here is derived from an EMBL/GenBank/DDBJ whole genome shotgun (WGS) entry which is preliminary data.</text>
</comment>
<sequence>MNPENALTHTTVLLHEAVDALNIRSDGIYVDGTFGRGGHSRLILSRLGESGRLVVFDKDPQAIAAANDLAQHDPRVRVVHNGFATLTQALDDLGIGAVHGILCDLGVSSPQIDDASRGFSFRFDAPLDMRMDTTRGLSAAQWLAQADEQDIYEVIRDYGEERFARQIARTIVAQRGESPIDTTRKLAQIAARCVRTRERGQDPATRTFQAVRIFINRELDEIQALLPQAVARLHTGGRLAVIAFHSLEDRIVKQFVKSHSTLPPVPKWAAVRDADLPQPPLRSVGKAVKPSAAETAANPRARSAVLRVAERTLAPYSPAK</sequence>
<evidence type="ECO:0000256" key="7">
    <source>
        <dbReference type="HAMAP-Rule" id="MF_01007"/>
    </source>
</evidence>
<dbReference type="Gene3D" id="1.10.150.170">
    <property type="entry name" value="Putative methyltransferase TM0872, insert domain"/>
    <property type="match status" value="1"/>
</dbReference>
<dbReference type="InterPro" id="IPR002903">
    <property type="entry name" value="RsmH"/>
</dbReference>
<feature type="region of interest" description="Disordered" evidence="8">
    <location>
        <begin position="281"/>
        <end position="301"/>
    </location>
</feature>
<dbReference type="GO" id="GO:0005737">
    <property type="term" value="C:cytoplasm"/>
    <property type="evidence" value="ECO:0007669"/>
    <property type="project" value="UniProtKB-SubCell"/>
</dbReference>
<name>A0A3P2AAG9_9NEIS</name>
<evidence type="ECO:0000313" key="10">
    <source>
        <dbReference type="Proteomes" id="UP000269923"/>
    </source>
</evidence>
<feature type="binding site" evidence="7">
    <location>
        <position position="83"/>
    </location>
    <ligand>
        <name>S-adenosyl-L-methionine</name>
        <dbReference type="ChEBI" id="CHEBI:59789"/>
    </ligand>
</feature>
<feature type="binding site" evidence="7">
    <location>
        <begin position="37"/>
        <end position="39"/>
    </location>
    <ligand>
        <name>S-adenosyl-L-methionine</name>
        <dbReference type="ChEBI" id="CHEBI:59789"/>
    </ligand>
</feature>
<dbReference type="SUPFAM" id="SSF53335">
    <property type="entry name" value="S-adenosyl-L-methionine-dependent methyltransferases"/>
    <property type="match status" value="1"/>
</dbReference>
<comment type="catalytic activity">
    <reaction evidence="7">
        <text>cytidine(1402) in 16S rRNA + S-adenosyl-L-methionine = N(4)-methylcytidine(1402) in 16S rRNA + S-adenosyl-L-homocysteine + H(+)</text>
        <dbReference type="Rhea" id="RHEA:42928"/>
        <dbReference type="Rhea" id="RHEA-COMP:10286"/>
        <dbReference type="Rhea" id="RHEA-COMP:10287"/>
        <dbReference type="ChEBI" id="CHEBI:15378"/>
        <dbReference type="ChEBI" id="CHEBI:57856"/>
        <dbReference type="ChEBI" id="CHEBI:59789"/>
        <dbReference type="ChEBI" id="CHEBI:74506"/>
        <dbReference type="ChEBI" id="CHEBI:82748"/>
        <dbReference type="EC" id="2.1.1.199"/>
    </reaction>
</comment>
<dbReference type="HAMAP" id="MF_01007">
    <property type="entry name" value="16SrRNA_methyltr_H"/>
    <property type="match status" value="1"/>
</dbReference>
<evidence type="ECO:0000256" key="4">
    <source>
        <dbReference type="ARBA" id="ARBA00022603"/>
    </source>
</evidence>
<evidence type="ECO:0000256" key="5">
    <source>
        <dbReference type="ARBA" id="ARBA00022679"/>
    </source>
</evidence>
<gene>
    <name evidence="7 9" type="primary">rsmH</name>
    <name evidence="9" type="ORF">EII21_02290</name>
</gene>
<dbReference type="GO" id="GO:0070475">
    <property type="term" value="P:rRNA base methylation"/>
    <property type="evidence" value="ECO:0007669"/>
    <property type="project" value="UniProtKB-UniRule"/>
</dbReference>
<organism evidence="9 10">
    <name type="scientific">Conchiformibius steedae</name>
    <dbReference type="NCBI Taxonomy" id="153493"/>
    <lineage>
        <taxon>Bacteria</taxon>
        <taxon>Pseudomonadati</taxon>
        <taxon>Pseudomonadota</taxon>
        <taxon>Betaproteobacteria</taxon>
        <taxon>Neisseriales</taxon>
        <taxon>Neisseriaceae</taxon>
        <taxon>Conchiformibius</taxon>
    </lineage>
</organism>
<dbReference type="EC" id="2.1.1.199" evidence="7"/>
<dbReference type="GO" id="GO:0071424">
    <property type="term" value="F:rRNA (cytosine-N4-)-methyltransferase activity"/>
    <property type="evidence" value="ECO:0007669"/>
    <property type="project" value="UniProtKB-UniRule"/>
</dbReference>
<keyword evidence="6 7" id="KW-0949">S-adenosyl-L-methionine</keyword>
<comment type="subcellular location">
    <subcellularLocation>
        <location evidence="7">Cytoplasm</location>
    </subcellularLocation>
</comment>
<dbReference type="SUPFAM" id="SSF81799">
    <property type="entry name" value="Putative methyltransferase TM0872, insert domain"/>
    <property type="match status" value="1"/>
</dbReference>
<dbReference type="InterPro" id="IPR023397">
    <property type="entry name" value="SAM-dep_MeTrfase_MraW_recog"/>
</dbReference>
<dbReference type="PANTHER" id="PTHR11265">
    <property type="entry name" value="S-ADENOSYL-METHYLTRANSFERASE MRAW"/>
    <property type="match status" value="1"/>
</dbReference>
<proteinExistence type="inferred from homology"/>
<dbReference type="PIRSF" id="PIRSF004486">
    <property type="entry name" value="MraW"/>
    <property type="match status" value="1"/>
</dbReference>
<dbReference type="FunFam" id="1.10.150.170:FF:000001">
    <property type="entry name" value="Ribosomal RNA small subunit methyltransferase H"/>
    <property type="match status" value="1"/>
</dbReference>
<dbReference type="NCBIfam" id="TIGR00006">
    <property type="entry name" value="16S rRNA (cytosine(1402)-N(4))-methyltransferase RsmH"/>
    <property type="match status" value="1"/>
</dbReference>
<feature type="binding site" evidence="7">
    <location>
        <position position="104"/>
    </location>
    <ligand>
        <name>S-adenosyl-L-methionine</name>
        <dbReference type="ChEBI" id="CHEBI:59789"/>
    </ligand>
</feature>
<accession>A0A3P2AAG9</accession>
<protein>
    <recommendedName>
        <fullName evidence="7">Ribosomal RNA small subunit methyltransferase H</fullName>
        <ecNumber evidence="7">2.1.1.199</ecNumber>
    </recommendedName>
    <alternativeName>
        <fullName evidence="7">16S rRNA m(4)C1402 methyltransferase</fullName>
    </alternativeName>
    <alternativeName>
        <fullName evidence="7">rRNA (cytosine-N(4)-)-methyltransferase RsmH</fullName>
    </alternativeName>
</protein>
<dbReference type="PANTHER" id="PTHR11265:SF0">
    <property type="entry name" value="12S RRNA N4-METHYLCYTIDINE METHYLTRANSFERASE"/>
    <property type="match status" value="1"/>
</dbReference>
<dbReference type="OrthoDB" id="9806637at2"/>
<feature type="binding site" evidence="7">
    <location>
        <position position="57"/>
    </location>
    <ligand>
        <name>S-adenosyl-L-methionine</name>
        <dbReference type="ChEBI" id="CHEBI:59789"/>
    </ligand>
</feature>
<dbReference type="Pfam" id="PF01795">
    <property type="entry name" value="Methyltransf_5"/>
    <property type="match status" value="1"/>
</dbReference>
<evidence type="ECO:0000256" key="2">
    <source>
        <dbReference type="ARBA" id="ARBA00022490"/>
    </source>
</evidence>
<evidence type="ECO:0000256" key="3">
    <source>
        <dbReference type="ARBA" id="ARBA00022552"/>
    </source>
</evidence>
<dbReference type="RefSeq" id="WP_124794040.1">
    <property type="nucleotide sequence ID" value="NZ_RQYC01000002.1"/>
</dbReference>
<evidence type="ECO:0000256" key="6">
    <source>
        <dbReference type="ARBA" id="ARBA00022691"/>
    </source>
</evidence>
<keyword evidence="2 7" id="KW-0963">Cytoplasm</keyword>
<keyword evidence="10" id="KW-1185">Reference proteome</keyword>
<keyword evidence="5 7" id="KW-0808">Transferase</keyword>
<dbReference type="STRING" id="1121352.GCA_000620925_00236"/>
<keyword evidence="4 7" id="KW-0489">Methyltransferase</keyword>
<evidence type="ECO:0000313" key="9">
    <source>
        <dbReference type="EMBL" id="RRD91240.1"/>
    </source>
</evidence>
<comment type="similarity">
    <text evidence="1 7">Belongs to the methyltransferase superfamily. RsmH family.</text>
</comment>
<dbReference type="EMBL" id="RQYC01000002">
    <property type="protein sequence ID" value="RRD91240.1"/>
    <property type="molecule type" value="Genomic_DNA"/>
</dbReference>
<dbReference type="Proteomes" id="UP000269923">
    <property type="component" value="Unassembled WGS sequence"/>
</dbReference>
<comment type="function">
    <text evidence="7">Specifically methylates the N4 position of cytidine in position 1402 (C1402) of 16S rRNA.</text>
</comment>
<evidence type="ECO:0000256" key="1">
    <source>
        <dbReference type="ARBA" id="ARBA00010396"/>
    </source>
</evidence>
<dbReference type="AlphaFoldDB" id="A0A3P2AAG9"/>
<keyword evidence="3 7" id="KW-0698">rRNA processing</keyword>
<evidence type="ECO:0000256" key="8">
    <source>
        <dbReference type="SAM" id="MobiDB-lite"/>
    </source>
</evidence>
<reference evidence="9 10" key="1">
    <citation type="submission" date="2018-11" db="EMBL/GenBank/DDBJ databases">
        <title>Genomes From Bacteria Associated with the Canine Oral Cavity: a Test Case for Automated Genome-Based Taxonomic Assignment.</title>
        <authorList>
            <person name="Coil D.A."/>
            <person name="Jospin G."/>
            <person name="Darling A.E."/>
            <person name="Wallis C."/>
            <person name="Davis I.J."/>
            <person name="Harris S."/>
            <person name="Eisen J.A."/>
            <person name="Holcombe L.J."/>
            <person name="O'Flynn C."/>
        </authorList>
    </citation>
    <scope>NUCLEOTIDE SEQUENCE [LARGE SCALE GENOMIC DNA]</scope>
    <source>
        <strain evidence="9 10">COT-280</strain>
    </source>
</reference>
<feature type="binding site" evidence="7">
    <location>
        <position position="111"/>
    </location>
    <ligand>
        <name>S-adenosyl-L-methionine</name>
        <dbReference type="ChEBI" id="CHEBI:59789"/>
    </ligand>
</feature>